<dbReference type="AlphaFoldDB" id="W4VPV7"/>
<comment type="caution">
    <text evidence="1">The sequence shown here is derived from an EMBL/GenBank/DDBJ whole genome shotgun (WGS) entry which is preliminary data.</text>
</comment>
<gene>
    <name evidence="1" type="ORF">JCM21714_3979</name>
</gene>
<dbReference type="InterPro" id="IPR006542">
    <property type="entry name" value="DUF1093"/>
</dbReference>
<dbReference type="EMBL" id="BAVS01000031">
    <property type="protein sequence ID" value="GAE94789.1"/>
    <property type="molecule type" value="Genomic_DNA"/>
</dbReference>
<name>W4VPV7_9BACI</name>
<evidence type="ECO:0000313" key="2">
    <source>
        <dbReference type="Proteomes" id="UP000019102"/>
    </source>
</evidence>
<dbReference type="STRING" id="1298598.JCM21714_3979"/>
<dbReference type="PANTHER" id="PTHR36433">
    <property type="entry name" value="HYPOTHETICAL CYTOSOLIC PROTEIN"/>
    <property type="match status" value="1"/>
</dbReference>
<dbReference type="SUPFAM" id="SSF159121">
    <property type="entry name" value="BC4932-like"/>
    <property type="match status" value="1"/>
</dbReference>
<dbReference type="Gene3D" id="2.40.50.480">
    <property type="match status" value="1"/>
</dbReference>
<keyword evidence="2" id="KW-1185">Reference proteome</keyword>
<proteinExistence type="predicted"/>
<dbReference type="Proteomes" id="UP000019102">
    <property type="component" value="Unassembled WGS sequence"/>
</dbReference>
<reference evidence="1 2" key="1">
    <citation type="journal article" date="2014" name="Genome Announc.">
        <title>Draft Genome Sequence of the Boron-Tolerant and Moderately Halotolerant Bacterium Gracilibacillus boraciitolerans JCM 21714T.</title>
        <authorList>
            <person name="Ahmed I."/>
            <person name="Oshima K."/>
            <person name="Suda W."/>
            <person name="Kitamura K."/>
            <person name="Iida T."/>
            <person name="Ohmori Y."/>
            <person name="Fujiwara T."/>
            <person name="Hattori M."/>
            <person name="Ohkuma M."/>
        </authorList>
    </citation>
    <scope>NUCLEOTIDE SEQUENCE [LARGE SCALE GENOMIC DNA]</scope>
    <source>
        <strain evidence="1 2">JCM 21714</strain>
    </source>
</reference>
<dbReference type="PROSITE" id="PS51257">
    <property type="entry name" value="PROKAR_LIPOPROTEIN"/>
    <property type="match status" value="1"/>
</dbReference>
<dbReference type="NCBIfam" id="TIGR01655">
    <property type="entry name" value="yxeA_fam"/>
    <property type="match status" value="1"/>
</dbReference>
<dbReference type="RefSeq" id="WP_035725467.1">
    <property type="nucleotide sequence ID" value="NZ_BAVS01000031.1"/>
</dbReference>
<dbReference type="OrthoDB" id="8719215at2"/>
<accession>W4VPV7</accession>
<dbReference type="InterPro" id="IPR036166">
    <property type="entry name" value="YxeA-like_sf"/>
</dbReference>
<dbReference type="Pfam" id="PF06486">
    <property type="entry name" value="DUF1093"/>
    <property type="match status" value="1"/>
</dbReference>
<organism evidence="1 2">
    <name type="scientific">Gracilibacillus boraciitolerans JCM 21714</name>
    <dbReference type="NCBI Taxonomy" id="1298598"/>
    <lineage>
        <taxon>Bacteria</taxon>
        <taxon>Bacillati</taxon>
        <taxon>Bacillota</taxon>
        <taxon>Bacilli</taxon>
        <taxon>Bacillales</taxon>
        <taxon>Bacillaceae</taxon>
        <taxon>Gracilibacillus</taxon>
    </lineage>
</organism>
<sequence length="121" mass="13843">MKKIVSILAIFMLVAVLLTACNIQRIGKDNLYIEVIEPTETKEDSLDGGELITRYIYKQKAFDEEGESVDVEFSAGRELRQGAYLMLYLKSNDEVTSYDEVTWDDIPNAAQVELENYYSEN</sequence>
<dbReference type="eggNOG" id="COG5294">
    <property type="taxonomic scope" value="Bacteria"/>
</dbReference>
<evidence type="ECO:0008006" key="3">
    <source>
        <dbReference type="Google" id="ProtNLM"/>
    </source>
</evidence>
<dbReference type="PANTHER" id="PTHR36433:SF2">
    <property type="entry name" value="YXEA FAMILY PROTEIN"/>
    <property type="match status" value="1"/>
</dbReference>
<protein>
    <recommendedName>
        <fullName evidence="3">YxeA family protein</fullName>
    </recommendedName>
</protein>
<evidence type="ECO:0000313" key="1">
    <source>
        <dbReference type="EMBL" id="GAE94789.1"/>
    </source>
</evidence>